<reference evidence="1" key="1">
    <citation type="submission" date="2021-06" db="EMBL/GenBank/DDBJ databases">
        <authorList>
            <person name="Kallberg Y."/>
            <person name="Tangrot J."/>
            <person name="Rosling A."/>
        </authorList>
    </citation>
    <scope>NUCLEOTIDE SEQUENCE</scope>
    <source>
        <strain evidence="1">MA461A</strain>
    </source>
</reference>
<comment type="caution">
    <text evidence="1">The sequence shown here is derived from an EMBL/GenBank/DDBJ whole genome shotgun (WGS) entry which is preliminary data.</text>
</comment>
<evidence type="ECO:0000313" key="1">
    <source>
        <dbReference type="EMBL" id="CAG8521811.1"/>
    </source>
</evidence>
<name>A0ACA9LBT1_9GLOM</name>
<keyword evidence="2" id="KW-1185">Reference proteome</keyword>
<organism evidence="1 2">
    <name type="scientific">Racocetra persica</name>
    <dbReference type="NCBI Taxonomy" id="160502"/>
    <lineage>
        <taxon>Eukaryota</taxon>
        <taxon>Fungi</taxon>
        <taxon>Fungi incertae sedis</taxon>
        <taxon>Mucoromycota</taxon>
        <taxon>Glomeromycotina</taxon>
        <taxon>Glomeromycetes</taxon>
        <taxon>Diversisporales</taxon>
        <taxon>Gigasporaceae</taxon>
        <taxon>Racocetra</taxon>
    </lineage>
</organism>
<protein>
    <submittedName>
        <fullName evidence="1">23096_t:CDS:1</fullName>
    </submittedName>
</protein>
<evidence type="ECO:0000313" key="2">
    <source>
        <dbReference type="Proteomes" id="UP000789920"/>
    </source>
</evidence>
<dbReference type="EMBL" id="CAJVQC010003115">
    <property type="protein sequence ID" value="CAG8521811.1"/>
    <property type="molecule type" value="Genomic_DNA"/>
</dbReference>
<accession>A0ACA9LBT1</accession>
<proteinExistence type="predicted"/>
<feature type="non-terminal residue" evidence="1">
    <location>
        <position position="1"/>
    </location>
</feature>
<gene>
    <name evidence="1" type="ORF">RPERSI_LOCUS2737</name>
</gene>
<dbReference type="Proteomes" id="UP000789920">
    <property type="component" value="Unassembled WGS sequence"/>
</dbReference>
<sequence>LKDNEVDCETACLDEVFDLSQVYTSTILHEFQNQIVSIWEQPILYSTRTSNNDNENQLSATWNLISSFDICKFSNKEIEIAQSHLKERQHYAKQLNSNHLIVKNLVTKAKKGRSQRIQCFLSSIKINQQSVKSRSNRYKHCGVQGHNIRSCEKKQDNSKSEDDNSELENNNTESEDDNTESEDNNFRLEDNNIENDSKNLTKRQRLKRANKYTCCGKQGYNIRSCVKKLKNNET</sequence>